<dbReference type="Gene3D" id="3.40.720.10">
    <property type="entry name" value="Alkaline Phosphatase, subunit A"/>
    <property type="match status" value="1"/>
</dbReference>
<dbReference type="Proteomes" id="UP000199220">
    <property type="component" value="Unassembled WGS sequence"/>
</dbReference>
<keyword evidence="4" id="KW-0106">Calcium</keyword>
<dbReference type="InterPro" id="IPR016024">
    <property type="entry name" value="ARM-type_fold"/>
</dbReference>
<reference evidence="7" key="1">
    <citation type="submission" date="2016-10" db="EMBL/GenBank/DDBJ databases">
        <authorList>
            <person name="Varghese N."/>
            <person name="Submissions S."/>
        </authorList>
    </citation>
    <scope>NUCLEOTIDE SEQUENCE [LARGE SCALE GENOMIC DNA]</scope>
    <source>
        <strain evidence="7">DSM 21368</strain>
    </source>
</reference>
<dbReference type="PANTHER" id="PTHR42693">
    <property type="entry name" value="ARYLSULFATASE FAMILY MEMBER"/>
    <property type="match status" value="1"/>
</dbReference>
<sequence>MTDHPHILLTVSEDCPPWFGCYGDPLAATPNLDALAARGVTFDQAYSAAPVCAPSRFALLTGVPPQSHAPAHQMRANAALPPWLHTWPELLRSRGYHCTNNAKTDYNCDVDPAAVWDESSLTAHWRSRPTDTPFVSVVNLDTTHESAVFARDTVTVEPDKVTVPPGLPDLPEIRADIAQYYGRIARMDAAVGDLLAQLDEDGLTDSTIVIHTSDHGGVAPRSKRYCYDSGLHVPLIIAAPPRWAHLLGAPGSRVRVPVSTISIPPTILTLTGTDVPEFMQHRPLTVGSVPQEGFAVGMRNRMDERDDMVRTIRSSRYRYVRNYQPFRPNGRHQGFAWHAAGYRAWDRAHRCGGLTGPTEAFWHPRPPVELYDTWADPGQLENLAGRPEVAAIERELAARLRESMLNTWDNGFLHEDSPHQGWDDSRVPGAYPLPRLLALTDLILEPDPIIQDRLVTALVDPDATIRRWAALTLHAHRSTHRLTQSTVAALAAAAQHDDDPHVRVSAAEVWAIETGDDVPCDLLVAHLTPDVSPAVRLGAVEALTALPSDAVAPHRDVVATVAAEPGRPLRTAARYLLLQLDGHDDPDTRVLDIEQTDFTHSLT</sequence>
<dbReference type="InterPro" id="IPR011989">
    <property type="entry name" value="ARM-like"/>
</dbReference>
<keyword evidence="2" id="KW-0479">Metal-binding</keyword>
<dbReference type="InterPro" id="IPR024607">
    <property type="entry name" value="Sulfatase_CS"/>
</dbReference>
<protein>
    <submittedName>
        <fullName evidence="6">Sulfatase</fullName>
    </submittedName>
</protein>
<dbReference type="SUPFAM" id="SSF48371">
    <property type="entry name" value="ARM repeat"/>
    <property type="match status" value="1"/>
</dbReference>
<organism evidence="6 7">
    <name type="scientific">Ruania alba</name>
    <dbReference type="NCBI Taxonomy" id="648782"/>
    <lineage>
        <taxon>Bacteria</taxon>
        <taxon>Bacillati</taxon>
        <taxon>Actinomycetota</taxon>
        <taxon>Actinomycetes</taxon>
        <taxon>Micrococcales</taxon>
        <taxon>Ruaniaceae</taxon>
        <taxon>Ruania</taxon>
    </lineage>
</organism>
<dbReference type="PROSITE" id="PS00523">
    <property type="entry name" value="SULFATASE_1"/>
    <property type="match status" value="1"/>
</dbReference>
<dbReference type="RefSeq" id="WP_139177781.1">
    <property type="nucleotide sequence ID" value="NZ_FNTX01000002.1"/>
</dbReference>
<evidence type="ECO:0000256" key="2">
    <source>
        <dbReference type="ARBA" id="ARBA00022723"/>
    </source>
</evidence>
<evidence type="ECO:0000256" key="1">
    <source>
        <dbReference type="ARBA" id="ARBA00008779"/>
    </source>
</evidence>
<dbReference type="Gene3D" id="1.25.10.10">
    <property type="entry name" value="Leucine-rich Repeat Variant"/>
    <property type="match status" value="1"/>
</dbReference>
<dbReference type="OrthoDB" id="9777306at2"/>
<dbReference type="EMBL" id="FNTX01000002">
    <property type="protein sequence ID" value="SEE77847.1"/>
    <property type="molecule type" value="Genomic_DNA"/>
</dbReference>
<dbReference type="SUPFAM" id="SSF53649">
    <property type="entry name" value="Alkaline phosphatase-like"/>
    <property type="match status" value="1"/>
</dbReference>
<accession>A0A1H5LMU4</accession>
<dbReference type="CDD" id="cd16027">
    <property type="entry name" value="SGSH"/>
    <property type="match status" value="1"/>
</dbReference>
<name>A0A1H5LMU4_9MICO</name>
<dbReference type="InterPro" id="IPR050738">
    <property type="entry name" value="Sulfatase"/>
</dbReference>
<dbReference type="PANTHER" id="PTHR42693:SF53">
    <property type="entry name" value="ENDO-4-O-SULFATASE"/>
    <property type="match status" value="1"/>
</dbReference>
<evidence type="ECO:0000313" key="6">
    <source>
        <dbReference type="EMBL" id="SEE77847.1"/>
    </source>
</evidence>
<dbReference type="InterPro" id="IPR017850">
    <property type="entry name" value="Alkaline_phosphatase_core_sf"/>
</dbReference>
<dbReference type="AlphaFoldDB" id="A0A1H5LMU4"/>
<keyword evidence="3" id="KW-0378">Hydrolase</keyword>
<comment type="similarity">
    <text evidence="1">Belongs to the sulfatase family.</text>
</comment>
<gene>
    <name evidence="6" type="ORF">SAMN04488554_2870</name>
</gene>
<dbReference type="GO" id="GO:0046872">
    <property type="term" value="F:metal ion binding"/>
    <property type="evidence" value="ECO:0007669"/>
    <property type="project" value="UniProtKB-KW"/>
</dbReference>
<dbReference type="STRING" id="648782.SAMN04488554_2870"/>
<keyword evidence="7" id="KW-1185">Reference proteome</keyword>
<feature type="domain" description="Sulfatase N-terminal" evidence="5">
    <location>
        <begin position="5"/>
        <end position="272"/>
    </location>
</feature>
<evidence type="ECO:0000313" key="7">
    <source>
        <dbReference type="Proteomes" id="UP000199220"/>
    </source>
</evidence>
<evidence type="ECO:0000259" key="5">
    <source>
        <dbReference type="Pfam" id="PF00884"/>
    </source>
</evidence>
<dbReference type="Pfam" id="PF13646">
    <property type="entry name" value="HEAT_2"/>
    <property type="match status" value="1"/>
</dbReference>
<evidence type="ECO:0000256" key="3">
    <source>
        <dbReference type="ARBA" id="ARBA00022801"/>
    </source>
</evidence>
<proteinExistence type="inferred from homology"/>
<dbReference type="GO" id="GO:0004065">
    <property type="term" value="F:arylsulfatase activity"/>
    <property type="evidence" value="ECO:0007669"/>
    <property type="project" value="TreeGrafter"/>
</dbReference>
<dbReference type="Pfam" id="PF00884">
    <property type="entry name" value="Sulfatase"/>
    <property type="match status" value="1"/>
</dbReference>
<dbReference type="InterPro" id="IPR000917">
    <property type="entry name" value="Sulfatase_N"/>
</dbReference>
<evidence type="ECO:0000256" key="4">
    <source>
        <dbReference type="ARBA" id="ARBA00022837"/>
    </source>
</evidence>